<dbReference type="EMBL" id="LAZR01007342">
    <property type="protein sequence ID" value="KKM85863.1"/>
    <property type="molecule type" value="Genomic_DNA"/>
</dbReference>
<accession>A0A0F9KVW3</accession>
<dbReference type="PANTHER" id="PTHR35861">
    <property type="match status" value="1"/>
</dbReference>
<sequence>VLQAITVVGSAAQIYSDLVNEINADLSGAVASVTGGTLLVTGNTTGATSAIDIQDTDLFSSLAGFVQINGAADGFAELTYAANVAVDGGVAQDISVTGNSVQTFADLVNEINLDVTGASSAIVSGDILFTSDTTGVASEIDLFDGAFGGAPGSVAQVQDVLTVADVAGSLNNTFFVLSSISTDYYVWYDVSGSGTDPSPFGLTGITVPIVTNDIADDVAIATRTAIALIADFDTSGATNVVIVTHAAGFEGVVSGSQEGSASNATGFTFSAAGTLGEGLFAAVDGFVAIDADALGTNGTTYTAQVEFDVLGVEALSVDGVDVTTYNDLLTEIQSIIDGGLGGGSITLTSGNLRFISATTGVPSDVDVVDTGDAEVTDITAVADVAGSLNSTFFLLDAPGTGYYVWFDVSSGGVDPLVAGRTGITVAITTGDADTVVAGSMITAIGAVADFGTSVIGAVVTVTNAAVSSVADAVDDSSAPTGFTFLVTTQGTDILFGSLTDFAAIDLVVPGQTTYEATVEVDGGGPQAIAIIGTVAQIFTDLLTELDVDLTGATSAITNGNLRITSNTVGSSSSILITDITSGTPGTAPLLANLSAFQGLNTATAGTNALTYTATVTIDGTPNALAVGGDIATTFTLLLVEINTQLTGATATIDAGNIKIESDSTGALSTILVVDTGTLLLFSSTTGFGTINTAVAGTDSDSTLPIFGNGFAQPSTGSYLGFEGSVVEWVTNTFGSTVGKEDEWSPQEANDFLLDVADDFQFTAEFLNGTSLGANDAARRLSIVTALQAAVNSNTEIRSENFEYNLILCPGYFEVVDELIALTVDIGEEAFVVAETPMDLDPEQTVSWADTDSARQHSVNVAYYYSHPLLSNLDGKNVVGAASGTALRTYAFSDNASEIWFAPAGTRRGLVSGVSQVGFVSGTLGSATTFVEVNLNVGQRDDLYKFFTNINPITNIPGRGILVFGQKTSSPDASALDRVNVSRLVGFLRRQLRKNTLSFVFEPNDQLTRDNLKAAVDAFLGDILIRRGLFDFVSVSDESNNTPDRIDRNEMYIDIAIQPTKAAEFLFIPIRIVATSAELS</sequence>
<evidence type="ECO:0000313" key="3">
    <source>
        <dbReference type="EMBL" id="KKM85863.1"/>
    </source>
</evidence>
<feature type="domain" description="Tail sheath protein C-terminal" evidence="2">
    <location>
        <begin position="973"/>
        <end position="1070"/>
    </location>
</feature>
<comment type="caution">
    <text evidence="3">The sequence shown here is derived from an EMBL/GenBank/DDBJ whole genome shotgun (WGS) entry which is preliminary data.</text>
</comment>
<dbReference type="InterPro" id="IPR052042">
    <property type="entry name" value="Tail_sheath_structural"/>
</dbReference>
<dbReference type="InterPro" id="IPR020287">
    <property type="entry name" value="Tail_sheath_C"/>
</dbReference>
<protein>
    <recommendedName>
        <fullName evidence="2">Tail sheath protein C-terminal domain-containing protein</fullName>
    </recommendedName>
</protein>
<proteinExistence type="inferred from homology"/>
<name>A0A0F9KVW3_9ZZZZ</name>
<organism evidence="3">
    <name type="scientific">marine sediment metagenome</name>
    <dbReference type="NCBI Taxonomy" id="412755"/>
    <lineage>
        <taxon>unclassified sequences</taxon>
        <taxon>metagenomes</taxon>
        <taxon>ecological metagenomes</taxon>
    </lineage>
</organism>
<evidence type="ECO:0000256" key="1">
    <source>
        <dbReference type="ARBA" id="ARBA00008005"/>
    </source>
</evidence>
<dbReference type="AlphaFoldDB" id="A0A0F9KVW3"/>
<dbReference type="Gene3D" id="3.40.50.11780">
    <property type="match status" value="1"/>
</dbReference>
<evidence type="ECO:0000259" key="2">
    <source>
        <dbReference type="Pfam" id="PF17482"/>
    </source>
</evidence>
<feature type="non-terminal residue" evidence="3">
    <location>
        <position position="1"/>
    </location>
</feature>
<gene>
    <name evidence="3" type="ORF">LCGC14_1284750</name>
</gene>
<dbReference type="PANTHER" id="PTHR35861:SF1">
    <property type="entry name" value="PHAGE TAIL SHEATH PROTEIN"/>
    <property type="match status" value="1"/>
</dbReference>
<dbReference type="Pfam" id="PF17482">
    <property type="entry name" value="Phage_sheath_1C"/>
    <property type="match status" value="1"/>
</dbReference>
<comment type="similarity">
    <text evidence="1">Belongs to the myoviridae tail sheath protein family.</text>
</comment>
<reference evidence="3" key="1">
    <citation type="journal article" date="2015" name="Nature">
        <title>Complex archaea that bridge the gap between prokaryotes and eukaryotes.</title>
        <authorList>
            <person name="Spang A."/>
            <person name="Saw J.H."/>
            <person name="Jorgensen S.L."/>
            <person name="Zaremba-Niedzwiedzka K."/>
            <person name="Martijn J."/>
            <person name="Lind A.E."/>
            <person name="van Eijk R."/>
            <person name="Schleper C."/>
            <person name="Guy L."/>
            <person name="Ettema T.J."/>
        </authorList>
    </citation>
    <scope>NUCLEOTIDE SEQUENCE</scope>
</reference>